<reference evidence="4 5" key="1">
    <citation type="submission" date="2019-04" db="EMBL/GenBank/DDBJ databases">
        <title>Draft genome sequences of Streptomyces avermitilis ATCC 31267.</title>
        <authorList>
            <person name="Komaki H."/>
            <person name="Tamura T."/>
            <person name="Hosoyama A."/>
        </authorList>
    </citation>
    <scope>NUCLEOTIDE SEQUENCE [LARGE SCALE GENOMIC DNA]</scope>
    <source>
        <strain evidence="4 5">ATCC 31267</strain>
    </source>
</reference>
<accession>A0A4D4LQE2</accession>
<keyword evidence="2" id="KW-0472">Membrane</keyword>
<dbReference type="Proteomes" id="UP000302139">
    <property type="component" value="Unassembled WGS sequence"/>
</dbReference>
<sequence length="233" mass="24637">MAEVEELLDDVVLRMPTAEAVRAQGSRRRARRRAAALGVAVTAIAVGASWALLPGDGGRDARPAGPARPSGTPTASPSTEVDPSPYKKGDTIELLSAGELPGDEKWHWKSAANEPAGGVTDAESALVKLKTCDGWSQTGNRQGSMLYTTAYKGGRDAAAWQRYAEFDNAAGVDEVVENLDTTLSTCGFKPVGKAADTHFAGASEDGRRVRVTVEHGKRWIYVSEVEDGRPGGD</sequence>
<dbReference type="EMBL" id="BJHX01000001">
    <property type="protein sequence ID" value="GDY63235.1"/>
    <property type="molecule type" value="Genomic_DNA"/>
</dbReference>
<keyword evidence="2" id="KW-0812">Transmembrane</keyword>
<dbReference type="RefSeq" id="WP_037644960.1">
    <property type="nucleotide sequence ID" value="NZ_BAABTN010000009.1"/>
</dbReference>
<evidence type="ECO:0000256" key="1">
    <source>
        <dbReference type="SAM" id="MobiDB-lite"/>
    </source>
</evidence>
<organism evidence="3 6">
    <name type="scientific">Streptomyces avermitilis</name>
    <dbReference type="NCBI Taxonomy" id="33903"/>
    <lineage>
        <taxon>Bacteria</taxon>
        <taxon>Bacillati</taxon>
        <taxon>Actinomycetota</taxon>
        <taxon>Actinomycetes</taxon>
        <taxon>Kitasatosporales</taxon>
        <taxon>Streptomycetaceae</taxon>
        <taxon>Streptomyces</taxon>
    </lineage>
</organism>
<evidence type="ECO:0000313" key="5">
    <source>
        <dbReference type="Proteomes" id="UP000299211"/>
    </source>
</evidence>
<protein>
    <submittedName>
        <fullName evidence="3">Uncharacterized protein</fullName>
    </submittedName>
</protein>
<gene>
    <name evidence="3" type="ORF">SAV14893_026280</name>
    <name evidence="4" type="ORF">SAV31267_061170</name>
</gene>
<evidence type="ECO:0000313" key="4">
    <source>
        <dbReference type="EMBL" id="GDY76632.1"/>
    </source>
</evidence>
<comment type="caution">
    <text evidence="3">The sequence shown here is derived from an EMBL/GenBank/DDBJ whole genome shotgun (WGS) entry which is preliminary data.</text>
</comment>
<evidence type="ECO:0000313" key="3">
    <source>
        <dbReference type="EMBL" id="GDY63235.1"/>
    </source>
</evidence>
<keyword evidence="2" id="KW-1133">Transmembrane helix</keyword>
<evidence type="ECO:0000313" key="6">
    <source>
        <dbReference type="Proteomes" id="UP000302139"/>
    </source>
</evidence>
<evidence type="ECO:0000256" key="2">
    <source>
        <dbReference type="SAM" id="Phobius"/>
    </source>
</evidence>
<dbReference type="EMBL" id="BJHY01000001">
    <property type="protein sequence ID" value="GDY76632.1"/>
    <property type="molecule type" value="Genomic_DNA"/>
</dbReference>
<dbReference type="Proteomes" id="UP000299211">
    <property type="component" value="Unassembled WGS sequence"/>
</dbReference>
<feature type="compositionally biased region" description="Polar residues" evidence="1">
    <location>
        <begin position="71"/>
        <end position="81"/>
    </location>
</feature>
<feature type="region of interest" description="Disordered" evidence="1">
    <location>
        <begin position="57"/>
        <end position="89"/>
    </location>
</feature>
<dbReference type="STRING" id="33903.AQJ43_02610"/>
<dbReference type="AlphaFoldDB" id="A0A4D4LQE2"/>
<name>A0A4D4LQE2_STRAX</name>
<feature type="transmembrane region" description="Helical" evidence="2">
    <location>
        <begin position="34"/>
        <end position="53"/>
    </location>
</feature>
<reference evidence="3 6" key="2">
    <citation type="submission" date="2019-04" db="EMBL/GenBank/DDBJ databases">
        <title>Draft genome sequences of Streptomyces avermitilis NBRC 14893.</title>
        <authorList>
            <person name="Komaki H."/>
            <person name="Tamura T."/>
            <person name="Hosoyama A."/>
        </authorList>
    </citation>
    <scope>NUCLEOTIDE SEQUENCE [LARGE SCALE GENOMIC DNA]</scope>
    <source>
        <strain evidence="3 6">NBRC 14893</strain>
    </source>
</reference>
<proteinExistence type="predicted"/>